<dbReference type="AlphaFoldDB" id="A0A1T1HFV1"/>
<evidence type="ECO:0000313" key="2">
    <source>
        <dbReference type="Proteomes" id="UP000190064"/>
    </source>
</evidence>
<dbReference type="STRING" id="966.BTA35_0204390"/>
<keyword evidence="2" id="KW-1185">Reference proteome</keyword>
<comment type="caution">
    <text evidence="1">The sequence shown here is derived from an EMBL/GenBank/DDBJ whole genome shotgun (WGS) entry which is preliminary data.</text>
</comment>
<evidence type="ECO:0000313" key="1">
    <source>
        <dbReference type="EMBL" id="OOV88723.1"/>
    </source>
</evidence>
<accession>A0A1T1HFV1</accession>
<gene>
    <name evidence="1" type="ORF">BTA35_0204390</name>
</gene>
<sequence>MCFFLILISILEEKEIFLRFYKDKRNFIKIKRSKLAPSPAQLTLIGFVREQQIQALIKVSVYGGNRSFLFFAVVAGVPGQDAAITGA</sequence>
<organism evidence="1 2">
    <name type="scientific">Oceanospirillum linum</name>
    <dbReference type="NCBI Taxonomy" id="966"/>
    <lineage>
        <taxon>Bacteria</taxon>
        <taxon>Pseudomonadati</taxon>
        <taxon>Pseudomonadota</taxon>
        <taxon>Gammaproteobacteria</taxon>
        <taxon>Oceanospirillales</taxon>
        <taxon>Oceanospirillaceae</taxon>
        <taxon>Oceanospirillum</taxon>
    </lineage>
</organism>
<dbReference type="Proteomes" id="UP000190064">
    <property type="component" value="Unassembled WGS sequence"/>
</dbReference>
<proteinExistence type="predicted"/>
<dbReference type="EMBL" id="MTSD02000001">
    <property type="protein sequence ID" value="OOV88723.1"/>
    <property type="molecule type" value="Genomic_DNA"/>
</dbReference>
<reference evidence="1" key="1">
    <citation type="submission" date="2017-02" db="EMBL/GenBank/DDBJ databases">
        <title>Draft Genome Sequence of the Salt Water Bacterium Oceanospirillum linum ATCC 11336.</title>
        <authorList>
            <person name="Trachtenberg A.M."/>
            <person name="Carney J.G."/>
            <person name="Linnane J.D."/>
            <person name="Rheaume B.A."/>
            <person name="Pitts N.L."/>
            <person name="Mykles D.L."/>
            <person name="Maclea K.S."/>
        </authorList>
    </citation>
    <scope>NUCLEOTIDE SEQUENCE [LARGE SCALE GENOMIC DNA]</scope>
    <source>
        <strain evidence="1">ATCC 11336</strain>
    </source>
</reference>
<name>A0A1T1HFV1_OCELI</name>
<protein>
    <submittedName>
        <fullName evidence="1">Uncharacterized protein</fullName>
    </submittedName>
</protein>